<organism evidence="3">
    <name type="scientific">Arsenophonus nasoniae</name>
    <name type="common">son-killer infecting Nasonia vitripennis</name>
    <dbReference type="NCBI Taxonomy" id="638"/>
    <lineage>
        <taxon>Bacteria</taxon>
        <taxon>Pseudomonadati</taxon>
        <taxon>Pseudomonadota</taxon>
        <taxon>Gammaproteobacteria</taxon>
        <taxon>Enterobacterales</taxon>
        <taxon>Morganellaceae</taxon>
        <taxon>Arsenophonus</taxon>
    </lineage>
</organism>
<feature type="transmembrane region" description="Helical" evidence="2">
    <location>
        <begin position="42"/>
        <end position="62"/>
    </location>
</feature>
<evidence type="ECO:0000256" key="2">
    <source>
        <dbReference type="SAM" id="Phobius"/>
    </source>
</evidence>
<geneLocation type="plasmid" evidence="4">
    <name>pArsFIN8</name>
</geneLocation>
<dbReference type="KEGG" id="ans:ArsFIN_52560"/>
<dbReference type="Proteomes" id="UP000295134">
    <property type="component" value="Plasmid pArsFIN8"/>
</dbReference>
<evidence type="ECO:0000256" key="1">
    <source>
        <dbReference type="ARBA" id="ARBA00023025"/>
    </source>
</evidence>
<dbReference type="Pfam" id="PF03526">
    <property type="entry name" value="Microcin"/>
    <property type="match status" value="1"/>
</dbReference>
<evidence type="ECO:0000313" key="4">
    <source>
        <dbReference type="EMBL" id="QBY46645.1"/>
    </source>
</evidence>
<reference evidence="3" key="1">
    <citation type="journal article" date="2010" name="Insect Mol. Biol.">
        <title>The draft genome sequence of Arsenophonus nasoniae, son-killer bacterium of Nasonia vitripennis, reveals genes associated with virulence and symbiosis.</title>
        <authorList>
            <person name="Wilkes T."/>
            <person name="Darby A.C."/>
            <person name="Choi J."/>
            <person name="Colborne J.K."/>
            <person name="Werren J.H."/>
            <person name="Hurst G.D.D."/>
        </authorList>
    </citation>
    <scope>NUCLEOTIDE SEQUENCE</scope>
</reference>
<dbReference type="InterPro" id="IPR003061">
    <property type="entry name" value="Microcin"/>
</dbReference>
<dbReference type="EMBL" id="CP038620">
    <property type="protein sequence ID" value="QBY46645.1"/>
    <property type="molecule type" value="Genomic_DNA"/>
</dbReference>
<proteinExistence type="predicted"/>
<keyword evidence="1" id="KW-0079">Bacteriocin immunity</keyword>
<keyword evidence="2" id="KW-1133">Transmembrane helix</keyword>
<gene>
    <name evidence="3" type="ORF">ARN_22280</name>
    <name evidence="4" type="ORF">ArsFIN_52560</name>
</gene>
<dbReference type="GO" id="GO:0015643">
    <property type="term" value="F:toxic substance binding"/>
    <property type="evidence" value="ECO:0007669"/>
    <property type="project" value="InterPro"/>
</dbReference>
<dbReference type="EMBL" id="FN545227">
    <property type="protein sequence ID" value="CBA74337.1"/>
    <property type="molecule type" value="Genomic_DNA"/>
</dbReference>
<dbReference type="AlphaFoldDB" id="D2U129"/>
<feature type="transmembrane region" description="Helical" evidence="2">
    <location>
        <begin position="90"/>
        <end position="113"/>
    </location>
</feature>
<protein>
    <submittedName>
        <fullName evidence="4">Colicin E1 (Microcin) immunity protein</fullName>
    </submittedName>
    <submittedName>
        <fullName evidence="3">Colicin immunity protein</fullName>
    </submittedName>
</protein>
<accession>D2U129</accession>
<keyword evidence="2" id="KW-0812">Transmembrane</keyword>
<reference evidence="4 5" key="2">
    <citation type="submission" date="2019-03" db="EMBL/GenBank/DDBJ databases">
        <title>Long-read sequencing reveals hyperdense prophage content in a complex bacterial symbiont genome.</title>
        <authorList>
            <person name="Frost C.L."/>
            <person name="Siozios S."/>
            <person name="Nadal-Jimenez P."/>
            <person name="Brockhurst M.A."/>
            <person name="King K.C."/>
            <person name="Darby A.C."/>
            <person name="Hurst G.D.D."/>
        </authorList>
    </citation>
    <scope>NUCLEOTIDE SEQUENCE [LARGE SCALE GENOMIC DNA]</scope>
    <source>
        <strain evidence="4 5">FIN</strain>
        <plasmid evidence="4">pArsFIN8</plasmid>
        <plasmid evidence="5">parsfin8</plasmid>
    </source>
</reference>
<geneLocation type="plasmid" evidence="5">
    <name>parsfin8</name>
</geneLocation>
<keyword evidence="4" id="KW-0614">Plasmid</keyword>
<evidence type="ECO:0000313" key="3">
    <source>
        <dbReference type="EMBL" id="CBA74337.1"/>
    </source>
</evidence>
<evidence type="ECO:0000313" key="5">
    <source>
        <dbReference type="Proteomes" id="UP000295134"/>
    </source>
</evidence>
<name>D2U129_9GAMM</name>
<feature type="transmembrane region" description="Helical" evidence="2">
    <location>
        <begin position="19"/>
        <end position="36"/>
    </location>
</feature>
<keyword evidence="2" id="KW-0472">Membrane</keyword>
<dbReference type="GO" id="GO:0030153">
    <property type="term" value="P:bacteriocin immunity"/>
    <property type="evidence" value="ECO:0007669"/>
    <property type="project" value="UniProtKB-KW"/>
</dbReference>
<sequence length="117" mass="13686">MSCFGDYSILKVVNMNKNYYIRNVFWGLAGSFILVFDNHNNYGFLFLAFVNAFLYPFAKMAIENIALKYTSRKFWEHDFFTNPVGGSMQAIYYLFCYVFSIPLGGGYFLFLIIKNNH</sequence>